<dbReference type="PROSITE" id="PS51479">
    <property type="entry name" value="ZF_RTR1"/>
    <property type="match status" value="1"/>
</dbReference>
<dbReference type="PANTHER" id="PTHR14732">
    <property type="entry name" value="RNA POLYMERASE II SUBUNIT B1 CTD PHOSPHATASE RPAP2-RELATED"/>
    <property type="match status" value="1"/>
</dbReference>
<dbReference type="Proteomes" id="UP000188354">
    <property type="component" value="Unassembled WGS sequence"/>
</dbReference>
<keyword evidence="7 12" id="KW-0904">Protein phosphatase</keyword>
<dbReference type="Gene3D" id="1.25.40.820">
    <property type="match status" value="1"/>
</dbReference>
<dbReference type="GO" id="GO:0008270">
    <property type="term" value="F:zinc ion binding"/>
    <property type="evidence" value="ECO:0007669"/>
    <property type="project" value="UniProtKB-KW"/>
</dbReference>
<evidence type="ECO:0000256" key="4">
    <source>
        <dbReference type="ARBA" id="ARBA00022771"/>
    </source>
</evidence>
<dbReference type="InterPro" id="IPR038534">
    <property type="entry name" value="Rtr1/RPAP2_sf"/>
</dbReference>
<name>A0A394DHX8_LUPAN</name>
<keyword evidence="4 12" id="KW-0863">Zinc-finger</keyword>
<keyword evidence="16" id="KW-1185">Reference proteome</keyword>
<dbReference type="Pfam" id="PF04181">
    <property type="entry name" value="RPAP2_Rtr1"/>
    <property type="match status" value="1"/>
</dbReference>
<evidence type="ECO:0000313" key="16">
    <source>
        <dbReference type="Proteomes" id="UP000188354"/>
    </source>
</evidence>
<feature type="domain" description="RTR1-type" evidence="14">
    <location>
        <begin position="32"/>
        <end position="117"/>
    </location>
</feature>
<evidence type="ECO:0000313" key="15">
    <source>
        <dbReference type="EMBL" id="OIW20127.1"/>
    </source>
</evidence>
<dbReference type="GO" id="GO:0043175">
    <property type="term" value="F:RNA polymerase core enzyme binding"/>
    <property type="evidence" value="ECO:0007669"/>
    <property type="project" value="UniProtKB-UniRule"/>
</dbReference>
<comment type="similarity">
    <text evidence="2 11 12">Belongs to the RPAP2 family.</text>
</comment>
<comment type="catalytic activity">
    <reaction evidence="9 12">
        <text>O-phospho-L-seryl-[protein] + H2O = L-seryl-[protein] + phosphate</text>
        <dbReference type="Rhea" id="RHEA:20629"/>
        <dbReference type="Rhea" id="RHEA-COMP:9863"/>
        <dbReference type="Rhea" id="RHEA-COMP:11604"/>
        <dbReference type="ChEBI" id="CHEBI:15377"/>
        <dbReference type="ChEBI" id="CHEBI:29999"/>
        <dbReference type="ChEBI" id="CHEBI:43474"/>
        <dbReference type="ChEBI" id="CHEBI:83421"/>
        <dbReference type="EC" id="3.1.3.16"/>
    </reaction>
</comment>
<evidence type="ECO:0000256" key="9">
    <source>
        <dbReference type="ARBA" id="ARBA00047761"/>
    </source>
</evidence>
<gene>
    <name evidence="15" type="ORF">TanjilG_01900</name>
</gene>
<dbReference type="PANTHER" id="PTHR14732:SF0">
    <property type="entry name" value="RNA POLYMERASE II SUBUNIT B1 CTD PHOSPHATASE RPAP2-RELATED"/>
    <property type="match status" value="1"/>
</dbReference>
<reference evidence="15 16" key="1">
    <citation type="journal article" date="2017" name="Plant Biotechnol. J.">
        <title>A comprehensive draft genome sequence for lupin (Lupinus angustifolius), an emerging health food: insights into plant-microbe interactions and legume evolution.</title>
        <authorList>
            <person name="Hane J.K."/>
            <person name="Ming Y."/>
            <person name="Kamphuis L.G."/>
            <person name="Nelson M.N."/>
            <person name="Garg G."/>
            <person name="Atkins C.A."/>
            <person name="Bayer P.E."/>
            <person name="Bravo A."/>
            <person name="Bringans S."/>
            <person name="Cannon S."/>
            <person name="Edwards D."/>
            <person name="Foley R."/>
            <person name="Gao L.L."/>
            <person name="Harrison M.J."/>
            <person name="Huang W."/>
            <person name="Hurgobin B."/>
            <person name="Li S."/>
            <person name="Liu C.W."/>
            <person name="McGrath A."/>
            <person name="Morahan G."/>
            <person name="Murray J."/>
            <person name="Weller J."/>
            <person name="Jian J."/>
            <person name="Singh K.B."/>
        </authorList>
    </citation>
    <scope>NUCLEOTIDE SEQUENCE [LARGE SCALE GENOMIC DNA]</scope>
    <source>
        <strain evidence="16">cv. Tanjil</strain>
        <tissue evidence="15">Whole plant</tissue>
    </source>
</reference>
<dbReference type="Gramene" id="OIW20127">
    <property type="protein sequence ID" value="OIW20127"/>
    <property type="gene ID" value="TanjilG_01900"/>
</dbReference>
<evidence type="ECO:0000256" key="5">
    <source>
        <dbReference type="ARBA" id="ARBA00022801"/>
    </source>
</evidence>
<evidence type="ECO:0000256" key="2">
    <source>
        <dbReference type="ARBA" id="ARBA00005676"/>
    </source>
</evidence>
<evidence type="ECO:0000256" key="1">
    <source>
        <dbReference type="ARBA" id="ARBA00004123"/>
    </source>
</evidence>
<dbReference type="GO" id="GO:0008420">
    <property type="term" value="F:RNA polymerase II CTD heptapeptide repeat phosphatase activity"/>
    <property type="evidence" value="ECO:0007669"/>
    <property type="project" value="UniProtKB-UniRule"/>
</dbReference>
<dbReference type="STRING" id="3871.A0A394DHX8"/>
<evidence type="ECO:0000259" key="14">
    <source>
        <dbReference type="PROSITE" id="PS51479"/>
    </source>
</evidence>
<proteinExistence type="inferred from homology"/>
<evidence type="ECO:0000256" key="6">
    <source>
        <dbReference type="ARBA" id="ARBA00022833"/>
    </source>
</evidence>
<dbReference type="FunFam" id="1.25.40.820:FF:000006">
    <property type="entry name" value="Putative RNA polymerase II subunit B1 CTD phosphatase RPAP2 homolog"/>
    <property type="match status" value="1"/>
</dbReference>
<keyword evidence="6 12" id="KW-0862">Zinc</keyword>
<evidence type="ECO:0000256" key="7">
    <source>
        <dbReference type="ARBA" id="ARBA00022912"/>
    </source>
</evidence>
<evidence type="ECO:0000256" key="10">
    <source>
        <dbReference type="ARBA" id="ARBA00048336"/>
    </source>
</evidence>
<accession>A0A394DHX8</accession>
<feature type="region of interest" description="Disordered" evidence="13">
    <location>
        <begin position="180"/>
        <end position="203"/>
    </location>
</feature>
<comment type="catalytic activity">
    <reaction evidence="10 12">
        <text>O-phospho-L-threonyl-[protein] + H2O = L-threonyl-[protein] + phosphate</text>
        <dbReference type="Rhea" id="RHEA:47004"/>
        <dbReference type="Rhea" id="RHEA-COMP:11060"/>
        <dbReference type="Rhea" id="RHEA-COMP:11605"/>
        <dbReference type="ChEBI" id="CHEBI:15377"/>
        <dbReference type="ChEBI" id="CHEBI:30013"/>
        <dbReference type="ChEBI" id="CHEBI:43474"/>
        <dbReference type="ChEBI" id="CHEBI:61977"/>
        <dbReference type="EC" id="3.1.3.16"/>
    </reaction>
</comment>
<dbReference type="InterPro" id="IPR007308">
    <property type="entry name" value="Rtr1/RPAP2_dom"/>
</dbReference>
<dbReference type="EMBL" id="MLAU01005779">
    <property type="protein sequence ID" value="OIW20127.1"/>
    <property type="molecule type" value="Genomic_DNA"/>
</dbReference>
<dbReference type="GO" id="GO:0005737">
    <property type="term" value="C:cytoplasm"/>
    <property type="evidence" value="ECO:0007669"/>
    <property type="project" value="TreeGrafter"/>
</dbReference>
<comment type="function">
    <text evidence="12">Putative RNA polymerase II subunit B1 C-terminal domain (CTD) phosphatase involved in RNA polymerase II transcription regulation.</text>
</comment>
<dbReference type="AlphaFoldDB" id="A0A394DHX8"/>
<sequence length="843" mass="93846">MAKDQPIFVRDAVFKLQMSLLEGIHNEDQLFAAGSLMSRSDYEDVVTERSIANTCGYPLCRNALPSDRPRKGRYRISLKEHKVYDLHETYMYCSSNCVVHSKAFAGSLQDERCSVLDPEKLNNVLKLFGDMNMEPVEKLGKGGDLGLSSLKIEEKTETSTGEVSLEQWVGPSNAIEGYVPKQRDSNYKGSSRKNIKKGSQATHGKFTGDKNLILNEMDFTSTIIMQDEYSVSKVSSSDTETTADHEIKRTAVRKLPKKVGSKVDRENDGSIQELSSSFTSGLNLNTSEKEKEPLAKDLAKLSEAELKSSLNPCGKKKVVHSVSISERQSDVEQNKYERKSTELKGETSIVASNDGASTSNLDAIYVEEKFQIEKTTESCKTKPKSSLKSLGEKKQSHSVTWADEKINKSGSRDLCEFKEFADIKNKPDIVGNVDVVDDEERLRWESAEACAIALSQALEAVVSSDTDVTDAVSEAGILILPRPHDAVDEGTVEDVDMLETDSVTLKWPRKPGFSDLDLFDSEDSWYDPPPEGFSLTLSPFATMWNALFSWITSSSLAYIYGKDESFHEEYLSINGREYPRKIVLADGRSSEIKQTLATCLARVLPALVAELRLPIPISTMEQAMVCLLDTMSFVDPLPAFRTRQWQVIVLLFIDALSVSRLPTLIPYMTDRRASFHKVLNGTQLGLEEYESPIWSSNGVGPTDCERIRLWPLCMSEPHEFTGMERNIKNKPDIVGNVDVVDDEERLCWESTEACAIALSQASEAVVSSDTDVTDAVSEAGILILPRPHDAVDEGTVEDVDMLETDSVTLKWPRKPGFSDLDLFDSEDSWYDSPPEGFSLTVRQ</sequence>
<evidence type="ECO:0000256" key="12">
    <source>
        <dbReference type="RuleBase" id="RU367080"/>
    </source>
</evidence>
<evidence type="ECO:0000256" key="3">
    <source>
        <dbReference type="ARBA" id="ARBA00022723"/>
    </source>
</evidence>
<evidence type="ECO:0000256" key="13">
    <source>
        <dbReference type="SAM" id="MobiDB-lite"/>
    </source>
</evidence>
<evidence type="ECO:0000256" key="8">
    <source>
        <dbReference type="ARBA" id="ARBA00023242"/>
    </source>
</evidence>
<keyword evidence="3 12" id="KW-0479">Metal-binding</keyword>
<comment type="subcellular location">
    <subcellularLocation>
        <location evidence="1 12">Nucleus</location>
    </subcellularLocation>
</comment>
<comment type="caution">
    <text evidence="15">The sequence shown here is derived from an EMBL/GenBank/DDBJ whole genome shotgun (WGS) entry which is preliminary data.</text>
</comment>
<dbReference type="InterPro" id="IPR039693">
    <property type="entry name" value="Rtr1/RPAP2"/>
</dbReference>
<keyword evidence="8 12" id="KW-0539">Nucleus</keyword>
<keyword evidence="5 12" id="KW-0378">Hydrolase</keyword>
<dbReference type="GO" id="GO:0005634">
    <property type="term" value="C:nucleus"/>
    <property type="evidence" value="ECO:0007669"/>
    <property type="project" value="UniProtKB-SubCell"/>
</dbReference>
<evidence type="ECO:0000256" key="11">
    <source>
        <dbReference type="PROSITE-ProRule" id="PRU00812"/>
    </source>
</evidence>
<organism evidence="15 16">
    <name type="scientific">Lupinus angustifolius</name>
    <name type="common">Narrow-leaved blue lupine</name>
    <dbReference type="NCBI Taxonomy" id="3871"/>
    <lineage>
        <taxon>Eukaryota</taxon>
        <taxon>Viridiplantae</taxon>
        <taxon>Streptophyta</taxon>
        <taxon>Embryophyta</taxon>
        <taxon>Tracheophyta</taxon>
        <taxon>Spermatophyta</taxon>
        <taxon>Magnoliopsida</taxon>
        <taxon>eudicotyledons</taxon>
        <taxon>Gunneridae</taxon>
        <taxon>Pentapetalae</taxon>
        <taxon>rosids</taxon>
        <taxon>fabids</taxon>
        <taxon>Fabales</taxon>
        <taxon>Fabaceae</taxon>
        <taxon>Papilionoideae</taxon>
        <taxon>50 kb inversion clade</taxon>
        <taxon>genistoids sensu lato</taxon>
        <taxon>core genistoids</taxon>
        <taxon>Genisteae</taxon>
        <taxon>Lupinus</taxon>
    </lineage>
</organism>
<protein>
    <recommendedName>
        <fullName evidence="12">RNA polymerase II subunit B1 CTD phosphatase RPAP2 homolog</fullName>
        <ecNumber evidence="12">3.1.3.16</ecNumber>
    </recommendedName>
</protein>
<dbReference type="EC" id="3.1.3.16" evidence="12"/>